<dbReference type="EMBL" id="FXAN01000045">
    <property type="protein sequence ID" value="SMF99852.1"/>
    <property type="molecule type" value="Genomic_DNA"/>
</dbReference>
<protein>
    <submittedName>
        <fullName evidence="1">Uncharacterized protein</fullName>
    </submittedName>
</protein>
<accession>A0A238H3P0</accession>
<dbReference type="Proteomes" id="UP000198460">
    <property type="component" value="Unassembled WGS sequence"/>
</dbReference>
<organism evidence="1 2">
    <name type="scientific">Burkholderia singularis</name>
    <dbReference type="NCBI Taxonomy" id="1503053"/>
    <lineage>
        <taxon>Bacteria</taxon>
        <taxon>Pseudomonadati</taxon>
        <taxon>Pseudomonadota</taxon>
        <taxon>Betaproteobacteria</taxon>
        <taxon>Burkholderiales</taxon>
        <taxon>Burkholderiaceae</taxon>
        <taxon>Burkholderia</taxon>
        <taxon>pseudomallei group</taxon>
    </lineage>
</organism>
<evidence type="ECO:0000313" key="2">
    <source>
        <dbReference type="Proteomes" id="UP000198460"/>
    </source>
</evidence>
<gene>
    <name evidence="1" type="ORF">BSIN_3039</name>
</gene>
<evidence type="ECO:0000313" key="1">
    <source>
        <dbReference type="EMBL" id="SMF99852.1"/>
    </source>
</evidence>
<dbReference type="AlphaFoldDB" id="A0A238H3P0"/>
<proteinExistence type="predicted"/>
<sequence>MSMKSLAVGKKAVAAAGVPYRGAPIASCPILADFEEA</sequence>
<name>A0A238H3P0_9BURK</name>
<reference evidence="1 2" key="1">
    <citation type="submission" date="2017-04" db="EMBL/GenBank/DDBJ databases">
        <authorList>
            <person name="Afonso C.L."/>
            <person name="Miller P.J."/>
            <person name="Scott M.A."/>
            <person name="Spackman E."/>
            <person name="Goraichik I."/>
            <person name="Dimitrov K.M."/>
            <person name="Suarez D.L."/>
            <person name="Swayne D.E."/>
        </authorList>
    </citation>
    <scope>NUCLEOTIDE SEQUENCE [LARGE SCALE GENOMIC DNA]</scope>
    <source>
        <strain evidence="1">LMG 28154</strain>
    </source>
</reference>